<feature type="binding site" evidence="9">
    <location>
        <begin position="11"/>
        <end position="13"/>
    </location>
    <ligand>
        <name>substrate</name>
    </ligand>
</feature>
<feature type="binding site" evidence="9">
    <location>
        <position position="214"/>
    </location>
    <ligand>
        <name>substrate</name>
    </ligand>
</feature>
<organism evidence="11 12">
    <name type="scientific">Acholeplasma laidlawii</name>
    <dbReference type="NCBI Taxonomy" id="2148"/>
    <lineage>
        <taxon>Bacteria</taxon>
        <taxon>Bacillati</taxon>
        <taxon>Mycoplasmatota</taxon>
        <taxon>Mollicutes</taxon>
        <taxon>Acholeplasmatales</taxon>
        <taxon>Acholeplasmataceae</taxon>
        <taxon>Acholeplasma</taxon>
    </lineage>
</organism>
<comment type="subcellular location">
    <subcellularLocation>
        <location evidence="9 10">Cytoplasm</location>
    </subcellularLocation>
</comment>
<dbReference type="GO" id="GO:0019563">
    <property type="term" value="P:glycerol catabolic process"/>
    <property type="evidence" value="ECO:0007669"/>
    <property type="project" value="TreeGrafter"/>
</dbReference>
<dbReference type="GO" id="GO:0006094">
    <property type="term" value="P:gluconeogenesis"/>
    <property type="evidence" value="ECO:0007669"/>
    <property type="project" value="UniProtKB-UniRule"/>
</dbReference>
<dbReference type="PROSITE" id="PS00171">
    <property type="entry name" value="TIM_1"/>
    <property type="match status" value="1"/>
</dbReference>
<comment type="caution">
    <text evidence="11">The sequence shown here is derived from an EMBL/GenBank/DDBJ whole genome shotgun (WGS) entry which is preliminary data.</text>
</comment>
<evidence type="ECO:0000256" key="6">
    <source>
        <dbReference type="ARBA" id="ARBA00022490"/>
    </source>
</evidence>
<evidence type="ECO:0000256" key="9">
    <source>
        <dbReference type="HAMAP-Rule" id="MF_00147"/>
    </source>
</evidence>
<dbReference type="Proteomes" id="UP000315938">
    <property type="component" value="Unassembled WGS sequence"/>
</dbReference>
<dbReference type="InterPro" id="IPR035990">
    <property type="entry name" value="TIM_sf"/>
</dbReference>
<comment type="subunit">
    <text evidence="9 10">Homodimer.</text>
</comment>
<comment type="function">
    <text evidence="9">Involved in the gluconeogenesis. Catalyzes stereospecifically the conversion of dihydroxyacetone phosphate (DHAP) to D-glyceraldehyde-3-phosphate (G3P).</text>
</comment>
<dbReference type="SUPFAM" id="SSF51351">
    <property type="entry name" value="Triosephosphate isomerase (TIM)"/>
    <property type="match status" value="1"/>
</dbReference>
<protein>
    <recommendedName>
        <fullName evidence="4 9">Triosephosphate isomerase</fullName>
        <shortName evidence="9">TIM</shortName>
        <shortName evidence="9">TPI</shortName>
        <ecNumber evidence="3 9">5.3.1.1</ecNumber>
    </recommendedName>
    <alternativeName>
        <fullName evidence="9">Triose-phosphate isomerase</fullName>
    </alternativeName>
</protein>
<evidence type="ECO:0000256" key="5">
    <source>
        <dbReference type="ARBA" id="ARBA00022432"/>
    </source>
</evidence>
<feature type="active site" description="Proton acceptor" evidence="9">
    <location>
        <position position="168"/>
    </location>
</feature>
<dbReference type="InterPro" id="IPR000652">
    <property type="entry name" value="Triosephosphate_isomerase"/>
</dbReference>
<dbReference type="InterPro" id="IPR013785">
    <property type="entry name" value="Aldolase_TIM"/>
</dbReference>
<dbReference type="EC" id="5.3.1.1" evidence="3 9"/>
<evidence type="ECO:0000256" key="1">
    <source>
        <dbReference type="ARBA" id="ARBA00004680"/>
    </source>
</evidence>
<evidence type="ECO:0000256" key="3">
    <source>
        <dbReference type="ARBA" id="ARBA00011940"/>
    </source>
</evidence>
<keyword evidence="7 9" id="KW-0324">Glycolysis</keyword>
<dbReference type="GO" id="GO:0006096">
    <property type="term" value="P:glycolytic process"/>
    <property type="evidence" value="ECO:0007669"/>
    <property type="project" value="UniProtKB-UniRule"/>
</dbReference>
<dbReference type="PROSITE" id="PS51440">
    <property type="entry name" value="TIM_2"/>
    <property type="match status" value="1"/>
</dbReference>
<evidence type="ECO:0000256" key="10">
    <source>
        <dbReference type="RuleBase" id="RU363013"/>
    </source>
</evidence>
<dbReference type="FunFam" id="3.20.20.70:FF:000016">
    <property type="entry name" value="Triosephosphate isomerase"/>
    <property type="match status" value="1"/>
</dbReference>
<dbReference type="PANTHER" id="PTHR21139">
    <property type="entry name" value="TRIOSEPHOSPHATE ISOMERASE"/>
    <property type="match status" value="1"/>
</dbReference>
<dbReference type="NCBIfam" id="TIGR00419">
    <property type="entry name" value="tim"/>
    <property type="match status" value="1"/>
</dbReference>
<accession>A0A553IG68</accession>
<keyword evidence="6 9" id="KW-0963">Cytoplasm</keyword>
<dbReference type="UniPathway" id="UPA00109">
    <property type="reaction ID" value="UER00189"/>
</dbReference>
<name>A0A553IG68_ACHLA</name>
<evidence type="ECO:0000256" key="2">
    <source>
        <dbReference type="ARBA" id="ARBA00007422"/>
    </source>
</evidence>
<evidence type="ECO:0000256" key="8">
    <source>
        <dbReference type="ARBA" id="ARBA00023235"/>
    </source>
</evidence>
<dbReference type="EMBL" id="VKID01000002">
    <property type="protein sequence ID" value="TRX99181.1"/>
    <property type="molecule type" value="Genomic_DNA"/>
</dbReference>
<sequence length="254" mass="27803">MAKRIPVIAANWKMFKTKDEALEFIFAVNAAVPSRDEVESIICAPAILLNLLVKREGEHIRIGAQNMHYADEGAFTGENSPAQVKTAGAEYILIGHSERRSLFNETDKDVNLKMHAAFKYDLAPILCIGEQLDTREANKTKEVLDVQLDKAFEGVSKEQALKTIVAYEPVWAIGTGKTATPQMANDTIKDVRAKLSDLYGAEVAAQVRILYGGSVKPDNIESLLQESDIDGALIGGAALDHKNFLTFTKAAKNK</sequence>
<dbReference type="UniPathway" id="UPA00138"/>
<dbReference type="HAMAP" id="MF_00147_B">
    <property type="entry name" value="TIM_B"/>
    <property type="match status" value="1"/>
</dbReference>
<dbReference type="PANTHER" id="PTHR21139:SF42">
    <property type="entry name" value="TRIOSEPHOSPHATE ISOMERASE"/>
    <property type="match status" value="1"/>
</dbReference>
<dbReference type="InterPro" id="IPR022896">
    <property type="entry name" value="TrioseP_Isoase_bac/euk"/>
</dbReference>
<comment type="pathway">
    <text evidence="1 9 10">Carbohydrate degradation; glycolysis; D-glyceraldehyde 3-phosphate from glycerone phosphate: step 1/1.</text>
</comment>
<dbReference type="GO" id="GO:0005829">
    <property type="term" value="C:cytosol"/>
    <property type="evidence" value="ECO:0007669"/>
    <property type="project" value="TreeGrafter"/>
</dbReference>
<evidence type="ECO:0000256" key="4">
    <source>
        <dbReference type="ARBA" id="ARBA00019397"/>
    </source>
</evidence>
<dbReference type="RefSeq" id="WP_012243136.1">
    <property type="nucleotide sequence ID" value="NZ_JACAOE010000002.1"/>
</dbReference>
<dbReference type="GO" id="GO:0046166">
    <property type="term" value="P:glyceraldehyde-3-phosphate biosynthetic process"/>
    <property type="evidence" value="ECO:0007669"/>
    <property type="project" value="TreeGrafter"/>
</dbReference>
<evidence type="ECO:0000313" key="12">
    <source>
        <dbReference type="Proteomes" id="UP000315938"/>
    </source>
</evidence>
<dbReference type="CDD" id="cd00311">
    <property type="entry name" value="TIM"/>
    <property type="match status" value="1"/>
</dbReference>
<feature type="binding site" evidence="9">
    <location>
        <position position="174"/>
    </location>
    <ligand>
        <name>substrate</name>
    </ligand>
</feature>
<dbReference type="OMA" id="NWKMHMT"/>
<keyword evidence="5 9" id="KW-0312">Gluconeogenesis</keyword>
<evidence type="ECO:0000313" key="11">
    <source>
        <dbReference type="EMBL" id="TRX99181.1"/>
    </source>
</evidence>
<dbReference type="InterPro" id="IPR020861">
    <property type="entry name" value="Triosephosphate_isomerase_AS"/>
</dbReference>
<dbReference type="Gene3D" id="3.20.20.70">
    <property type="entry name" value="Aldolase class I"/>
    <property type="match status" value="1"/>
</dbReference>
<dbReference type="AlphaFoldDB" id="A0A553IG68"/>
<proteinExistence type="inferred from homology"/>
<comment type="pathway">
    <text evidence="9 10">Carbohydrate biosynthesis; gluconeogenesis.</text>
</comment>
<dbReference type="GeneID" id="41339345"/>
<comment type="catalytic activity">
    <reaction evidence="9 10">
        <text>D-glyceraldehyde 3-phosphate = dihydroxyacetone phosphate</text>
        <dbReference type="Rhea" id="RHEA:18585"/>
        <dbReference type="ChEBI" id="CHEBI:57642"/>
        <dbReference type="ChEBI" id="CHEBI:59776"/>
        <dbReference type="EC" id="5.3.1.1"/>
    </reaction>
</comment>
<dbReference type="Pfam" id="PF00121">
    <property type="entry name" value="TIM"/>
    <property type="match status" value="1"/>
</dbReference>
<comment type="similarity">
    <text evidence="2 9 10">Belongs to the triosephosphate isomerase family.</text>
</comment>
<feature type="active site" description="Electrophile" evidence="9">
    <location>
        <position position="96"/>
    </location>
</feature>
<keyword evidence="8 9" id="KW-0413">Isomerase</keyword>
<gene>
    <name evidence="9" type="primary">tpiA</name>
    <name evidence="11" type="ORF">FNV44_05595</name>
</gene>
<evidence type="ECO:0000256" key="7">
    <source>
        <dbReference type="ARBA" id="ARBA00023152"/>
    </source>
</evidence>
<feature type="binding site" evidence="9">
    <location>
        <begin position="235"/>
        <end position="236"/>
    </location>
    <ligand>
        <name>substrate</name>
    </ligand>
</feature>
<dbReference type="GO" id="GO:0004807">
    <property type="term" value="F:triose-phosphate isomerase activity"/>
    <property type="evidence" value="ECO:0007669"/>
    <property type="project" value="UniProtKB-UniRule"/>
</dbReference>
<reference evidence="11 12" key="1">
    <citation type="submission" date="2019-07" db="EMBL/GenBank/DDBJ databases">
        <title>Genome sequence of Acholeplasma laidlawii strain with increased resistance to erythromycin.</title>
        <authorList>
            <person name="Medvedeva E.S."/>
            <person name="Baranova N.B."/>
            <person name="Siniagina M.N."/>
            <person name="Mouzykantov A."/>
            <person name="Chernova O.A."/>
            <person name="Chernov V.M."/>
        </authorList>
    </citation>
    <scope>NUCLEOTIDE SEQUENCE [LARGE SCALE GENOMIC DNA]</scope>
    <source>
        <strain evidence="11 12">PG8REry</strain>
    </source>
</reference>